<dbReference type="PANTHER" id="PTHR47018:SF3">
    <property type="entry name" value="MYCBP-ASSOCIATED PROTEIN"/>
    <property type="match status" value="1"/>
</dbReference>
<sequence length="228" mass="25702">MQLLLTHAPEVYEEFLNGNHPVSRSSQPFSQVWTDMALEQTINLNSKIRGGIVGLTQNASALDRWFITSHKRAELTGATKRLCNLEDSDKIGTHKEAGSQRVKRDENDVQRLINTITNTMSNPFDLSEASKEDPVQLRNIATGLVMPHDAAEQLVDCFSTGAEEAKKFRRQRMDSDEIGKKKGWYLSNIPVSMTVLATLVVIFHQERSLLKPVRGLFVPFIQPTRRQG</sequence>
<evidence type="ECO:0000313" key="2">
    <source>
        <dbReference type="Proteomes" id="UP001159405"/>
    </source>
</evidence>
<comment type="caution">
    <text evidence="1">The sequence shown here is derived from an EMBL/GenBank/DDBJ whole genome shotgun (WGS) entry which is preliminary data.</text>
</comment>
<reference evidence="1 2" key="1">
    <citation type="submission" date="2022-05" db="EMBL/GenBank/DDBJ databases">
        <authorList>
            <consortium name="Genoscope - CEA"/>
            <person name="William W."/>
        </authorList>
    </citation>
    <scope>NUCLEOTIDE SEQUENCE [LARGE SCALE GENOMIC DNA]</scope>
</reference>
<protein>
    <submittedName>
        <fullName evidence="1">Uncharacterized protein</fullName>
    </submittedName>
</protein>
<dbReference type="Proteomes" id="UP001159405">
    <property type="component" value="Unassembled WGS sequence"/>
</dbReference>
<dbReference type="EMBL" id="CALNXK010000011">
    <property type="protein sequence ID" value="CAH3043784.1"/>
    <property type="molecule type" value="Genomic_DNA"/>
</dbReference>
<accession>A0ABN8N722</accession>
<keyword evidence="2" id="KW-1185">Reference proteome</keyword>
<name>A0ABN8N722_9CNID</name>
<gene>
    <name evidence="1" type="ORF">PLOB_00002653</name>
</gene>
<proteinExistence type="predicted"/>
<dbReference type="PANTHER" id="PTHR47018">
    <property type="entry name" value="CXC DOMAIN-CONTAINING PROTEIN-RELATED"/>
    <property type="match status" value="1"/>
</dbReference>
<organism evidence="1 2">
    <name type="scientific">Porites lobata</name>
    <dbReference type="NCBI Taxonomy" id="104759"/>
    <lineage>
        <taxon>Eukaryota</taxon>
        <taxon>Metazoa</taxon>
        <taxon>Cnidaria</taxon>
        <taxon>Anthozoa</taxon>
        <taxon>Hexacorallia</taxon>
        <taxon>Scleractinia</taxon>
        <taxon>Fungiina</taxon>
        <taxon>Poritidae</taxon>
        <taxon>Porites</taxon>
    </lineage>
</organism>
<evidence type="ECO:0000313" key="1">
    <source>
        <dbReference type="EMBL" id="CAH3043784.1"/>
    </source>
</evidence>